<evidence type="ECO:0000313" key="2">
    <source>
        <dbReference type="Proteomes" id="UP000032180"/>
    </source>
</evidence>
<sequence length="370" mass="41273">MDAQAPSPPRALIPDALRIIHARLPCLVARRRMARICHSWRDAIKPQQPRPEETPLPWILVARDGGGGPSFSCALRGCRTHATRGFVVPSYARAARYRGGWLFLAIYQTMKHGMISLRTVQQLHIPDFVQILDRPDMRIVMAAATLSSPPKRESCVGAAIVYTIPMVTPPTQAFTRSGAWVRIRRSRGALTPPSSPVVRQIFRFSRNDYGENAVAVRYLVESRGNLLMVARLAPHPVPLSPPTSTFKVFEMVPPPPPGITPISNDGASSFAGSYDAAKFPWIGFNEGVYFLDDGRLHNEGAMFLNPQFRQYPCNDSGKWMGEAAVPCVDNFFPGRGPSNYSPPVWLFPRKCSNYFDPRGTVQNIEYYCTR</sequence>
<proteinExistence type="predicted"/>
<accession>A0A0D9WHW2</accession>
<protein>
    <recommendedName>
        <fullName evidence="3">DUF295 domain-containing protein</fullName>
    </recommendedName>
</protein>
<reference evidence="2" key="2">
    <citation type="submission" date="2013-12" db="EMBL/GenBank/DDBJ databases">
        <authorList>
            <person name="Yu Y."/>
            <person name="Lee S."/>
            <person name="de Baynast K."/>
            <person name="Wissotski M."/>
            <person name="Liu L."/>
            <person name="Talag J."/>
            <person name="Goicoechea J."/>
            <person name="Angelova A."/>
            <person name="Jetty R."/>
            <person name="Kudrna D."/>
            <person name="Golser W."/>
            <person name="Rivera L."/>
            <person name="Zhang J."/>
            <person name="Wing R."/>
        </authorList>
    </citation>
    <scope>NUCLEOTIDE SEQUENCE</scope>
</reference>
<organism evidence="1 2">
    <name type="scientific">Leersia perrieri</name>
    <dbReference type="NCBI Taxonomy" id="77586"/>
    <lineage>
        <taxon>Eukaryota</taxon>
        <taxon>Viridiplantae</taxon>
        <taxon>Streptophyta</taxon>
        <taxon>Embryophyta</taxon>
        <taxon>Tracheophyta</taxon>
        <taxon>Spermatophyta</taxon>
        <taxon>Magnoliopsida</taxon>
        <taxon>Liliopsida</taxon>
        <taxon>Poales</taxon>
        <taxon>Poaceae</taxon>
        <taxon>BOP clade</taxon>
        <taxon>Oryzoideae</taxon>
        <taxon>Oryzeae</taxon>
        <taxon>Oryzinae</taxon>
        <taxon>Leersia</taxon>
    </lineage>
</organism>
<evidence type="ECO:0008006" key="3">
    <source>
        <dbReference type="Google" id="ProtNLM"/>
    </source>
</evidence>
<dbReference type="Gramene" id="LPERR05G16570.1">
    <property type="protein sequence ID" value="LPERR05G16570.1"/>
    <property type="gene ID" value="LPERR05G16570"/>
</dbReference>
<dbReference type="Proteomes" id="UP000032180">
    <property type="component" value="Chromosome 5"/>
</dbReference>
<dbReference type="AlphaFoldDB" id="A0A0D9WHW2"/>
<reference evidence="1" key="3">
    <citation type="submission" date="2015-04" db="UniProtKB">
        <authorList>
            <consortium name="EnsemblPlants"/>
        </authorList>
    </citation>
    <scope>IDENTIFICATION</scope>
</reference>
<dbReference type="PANTHER" id="PTHR33110:SF135">
    <property type="entry name" value="OS05G0539300 PROTEIN"/>
    <property type="match status" value="1"/>
</dbReference>
<evidence type="ECO:0000313" key="1">
    <source>
        <dbReference type="EnsemblPlants" id="LPERR05G16570.1"/>
    </source>
</evidence>
<name>A0A0D9WHW2_9ORYZ</name>
<keyword evidence="2" id="KW-1185">Reference proteome</keyword>
<dbReference type="EnsemblPlants" id="LPERR05G16570.1">
    <property type="protein sequence ID" value="LPERR05G16570.1"/>
    <property type="gene ID" value="LPERR05G16570"/>
</dbReference>
<dbReference type="HOGENOM" id="CLU_019286_5_1_1"/>
<dbReference type="PANTHER" id="PTHR33110">
    <property type="entry name" value="F-BOX/KELCH-REPEAT PROTEIN-RELATED"/>
    <property type="match status" value="1"/>
</dbReference>
<reference evidence="1 2" key="1">
    <citation type="submission" date="2012-08" db="EMBL/GenBank/DDBJ databases">
        <title>Oryza genome evolution.</title>
        <authorList>
            <person name="Wing R.A."/>
        </authorList>
    </citation>
    <scope>NUCLEOTIDE SEQUENCE</scope>
</reference>